<dbReference type="KEGG" id="fbm:MQE35_13260"/>
<accession>A0A9E6ZZG2</accession>
<feature type="compositionally biased region" description="Polar residues" evidence="1">
    <location>
        <begin position="138"/>
        <end position="161"/>
    </location>
</feature>
<feature type="compositionally biased region" description="Low complexity" evidence="1">
    <location>
        <begin position="162"/>
        <end position="177"/>
    </location>
</feature>
<keyword evidence="2" id="KW-1133">Transmembrane helix</keyword>
<sequence>MSFLDTKHKKKSFTLSSFLLAVIIFLMFYLGLNYTDTPIERGISINFGNTDFGSGNKPTLEKPKTSIQPQEIDVVEEEKILPRENSSLTQEKTEEVITQKTEEVPVIKPEKSIPKENINVVEEPKKVEKPVEEPQKPSKSTTDALSSIINSTKAQDGSTSSNEGNNNKPGNKGNPEGDPYATSYYGAPGSGAGNDAGYGLKGRKLLSRGKVQQECNESGTVVVKIEVDRNGNVIAATPGVKGTSNNDPCLLEPAKKTAFMHRWNVDSNAPDRQIGFVVVNFRLGE</sequence>
<organism evidence="3 4">
    <name type="scientific">Abyssalbus ytuae</name>
    <dbReference type="NCBI Taxonomy" id="2926907"/>
    <lineage>
        <taxon>Bacteria</taxon>
        <taxon>Pseudomonadati</taxon>
        <taxon>Bacteroidota</taxon>
        <taxon>Flavobacteriia</taxon>
        <taxon>Flavobacteriales</taxon>
        <taxon>Flavobacteriaceae</taxon>
        <taxon>Abyssalbus</taxon>
    </lineage>
</organism>
<proteinExistence type="predicted"/>
<dbReference type="EMBL" id="CP094358">
    <property type="protein sequence ID" value="UOB16701.1"/>
    <property type="molecule type" value="Genomic_DNA"/>
</dbReference>
<feature type="region of interest" description="Disordered" evidence="1">
    <location>
        <begin position="115"/>
        <end position="188"/>
    </location>
</feature>
<evidence type="ECO:0000313" key="4">
    <source>
        <dbReference type="Proteomes" id="UP000831290"/>
    </source>
</evidence>
<dbReference type="RefSeq" id="WP_255841931.1">
    <property type="nucleotide sequence ID" value="NZ_CP094358.1"/>
</dbReference>
<keyword evidence="4" id="KW-1185">Reference proteome</keyword>
<reference evidence="3" key="1">
    <citation type="submission" date="2022-03" db="EMBL/GenBank/DDBJ databases">
        <title>Description of Abyssus ytuae gen. nov., sp. nov., a novel member of the family Flavobacteriaceae isolated from the sediment of Mariana Trench.</title>
        <authorList>
            <person name="Zhang J."/>
            <person name="Xu X."/>
        </authorList>
    </citation>
    <scope>NUCLEOTIDE SEQUENCE</scope>
    <source>
        <strain evidence="3">MT3330</strain>
    </source>
</reference>
<dbReference type="AlphaFoldDB" id="A0A9E6ZZG2"/>
<evidence type="ECO:0000313" key="3">
    <source>
        <dbReference type="EMBL" id="UOB16701.1"/>
    </source>
</evidence>
<name>A0A9E6ZZG2_9FLAO</name>
<keyword evidence="2" id="KW-0472">Membrane</keyword>
<feature type="transmembrane region" description="Helical" evidence="2">
    <location>
        <begin position="12"/>
        <end position="32"/>
    </location>
</feature>
<keyword evidence="2" id="KW-0812">Transmembrane</keyword>
<protein>
    <submittedName>
        <fullName evidence="3">Energy transducer TonB</fullName>
    </submittedName>
</protein>
<feature type="compositionally biased region" description="Basic and acidic residues" evidence="1">
    <location>
        <begin position="122"/>
        <end position="136"/>
    </location>
</feature>
<gene>
    <name evidence="3" type="ORF">MQE35_13260</name>
</gene>
<dbReference type="Proteomes" id="UP000831290">
    <property type="component" value="Chromosome"/>
</dbReference>
<evidence type="ECO:0000256" key="2">
    <source>
        <dbReference type="SAM" id="Phobius"/>
    </source>
</evidence>
<evidence type="ECO:0000256" key="1">
    <source>
        <dbReference type="SAM" id="MobiDB-lite"/>
    </source>
</evidence>